<dbReference type="EMBL" id="NPDZ01000004">
    <property type="protein sequence ID" value="PJZ73669.1"/>
    <property type="molecule type" value="Genomic_DNA"/>
</dbReference>
<feature type="signal peptide" evidence="1">
    <location>
        <begin position="1"/>
        <end position="21"/>
    </location>
</feature>
<sequence>MRNRFAIIFLGCILLSMSCQQAEKIELDSSKVSGALASLAFSEFQAAQAIVPSLTTDDSWSCSSLVNCQNVYDVEFTATDTLTISVTSVTNASVLRLALYAPNVPLNGTNFLNGSTNDRTCPNPPTYLNQDQPDTVTTSITSTGVYQVVVGRDWNSSANSGGNYTLTLTTTASVMTNFTKTASNIPTQSTGMQCP</sequence>
<evidence type="ECO:0000313" key="2">
    <source>
        <dbReference type="EMBL" id="PJZ68973.1"/>
    </source>
</evidence>
<organism evidence="3 5">
    <name type="scientific">Leptospira perolatii</name>
    <dbReference type="NCBI Taxonomy" id="2023191"/>
    <lineage>
        <taxon>Bacteria</taxon>
        <taxon>Pseudomonadati</taxon>
        <taxon>Spirochaetota</taxon>
        <taxon>Spirochaetia</taxon>
        <taxon>Leptospirales</taxon>
        <taxon>Leptospiraceae</taxon>
        <taxon>Leptospira</taxon>
    </lineage>
</organism>
<dbReference type="OrthoDB" id="345683at2"/>
<dbReference type="AlphaFoldDB" id="A0A2M9ZNW2"/>
<comment type="caution">
    <text evidence="3">The sequence shown here is derived from an EMBL/GenBank/DDBJ whole genome shotgun (WGS) entry which is preliminary data.</text>
</comment>
<keyword evidence="4" id="KW-1185">Reference proteome</keyword>
<evidence type="ECO:0000256" key="1">
    <source>
        <dbReference type="SAM" id="SignalP"/>
    </source>
</evidence>
<evidence type="ECO:0000313" key="5">
    <source>
        <dbReference type="Proteomes" id="UP000231990"/>
    </source>
</evidence>
<dbReference type="EMBL" id="NPDY01000014">
    <property type="protein sequence ID" value="PJZ68973.1"/>
    <property type="molecule type" value="Genomic_DNA"/>
</dbReference>
<accession>A0A2M9ZNW2</accession>
<gene>
    <name evidence="2" type="ORF">CH360_13865</name>
    <name evidence="3" type="ORF">CH373_07850</name>
</gene>
<dbReference type="Proteomes" id="UP000231990">
    <property type="component" value="Unassembled WGS sequence"/>
</dbReference>
<dbReference type="Proteomes" id="UP000231962">
    <property type="component" value="Unassembled WGS sequence"/>
</dbReference>
<proteinExistence type="predicted"/>
<dbReference type="Gene3D" id="2.60.120.380">
    <property type="match status" value="1"/>
</dbReference>
<feature type="chain" id="PRO_5014747936" description="Peptidase C-terminal archaeal/bacterial domain-containing protein" evidence="1">
    <location>
        <begin position="22"/>
        <end position="195"/>
    </location>
</feature>
<name>A0A2M9ZNW2_9LEPT</name>
<keyword evidence="1" id="KW-0732">Signal</keyword>
<evidence type="ECO:0000313" key="4">
    <source>
        <dbReference type="Proteomes" id="UP000231962"/>
    </source>
</evidence>
<evidence type="ECO:0000313" key="3">
    <source>
        <dbReference type="EMBL" id="PJZ73669.1"/>
    </source>
</evidence>
<evidence type="ECO:0008006" key="6">
    <source>
        <dbReference type="Google" id="ProtNLM"/>
    </source>
</evidence>
<reference evidence="4 5" key="1">
    <citation type="submission" date="2017-07" db="EMBL/GenBank/DDBJ databases">
        <title>Leptospira spp. isolated from tropical soils.</title>
        <authorList>
            <person name="Thibeaux R."/>
            <person name="Iraola G."/>
            <person name="Ferres I."/>
            <person name="Bierque E."/>
            <person name="Girault D."/>
            <person name="Soupe-Gilbert M.-E."/>
            <person name="Picardeau M."/>
            <person name="Goarant C."/>
        </authorList>
    </citation>
    <scope>NUCLEOTIDE SEQUENCE [LARGE SCALE GENOMIC DNA]</scope>
    <source>
        <strain evidence="3 5">FH1-B-B1</strain>
        <strain evidence="2 4">FH1-B-C1</strain>
    </source>
</reference>
<dbReference type="PROSITE" id="PS51257">
    <property type="entry name" value="PROKAR_LIPOPROTEIN"/>
    <property type="match status" value="1"/>
</dbReference>
<protein>
    <recommendedName>
        <fullName evidence="6">Peptidase C-terminal archaeal/bacterial domain-containing protein</fullName>
    </recommendedName>
</protein>